<keyword evidence="6" id="KW-0808">Transferase</keyword>
<evidence type="ECO:0000259" key="15">
    <source>
        <dbReference type="PROSITE" id="PS50109"/>
    </source>
</evidence>
<dbReference type="GO" id="GO:0000155">
    <property type="term" value="F:phosphorelay sensor kinase activity"/>
    <property type="evidence" value="ECO:0007669"/>
    <property type="project" value="InterPro"/>
</dbReference>
<dbReference type="EC" id="2.7.13.3" evidence="3"/>
<evidence type="ECO:0000256" key="7">
    <source>
        <dbReference type="ARBA" id="ARBA00022692"/>
    </source>
</evidence>
<dbReference type="SUPFAM" id="SSF47384">
    <property type="entry name" value="Homodimeric domain of signal transducing histidine kinase"/>
    <property type="match status" value="1"/>
</dbReference>
<keyword evidence="8" id="KW-0547">Nucleotide-binding</keyword>
<dbReference type="InterPro" id="IPR003661">
    <property type="entry name" value="HisK_dim/P_dom"/>
</dbReference>
<organism evidence="17 18">
    <name type="scientific">Panacibacter microcysteis</name>
    <dbReference type="NCBI Taxonomy" id="2793269"/>
    <lineage>
        <taxon>Bacteria</taxon>
        <taxon>Pseudomonadati</taxon>
        <taxon>Bacteroidota</taxon>
        <taxon>Chitinophagia</taxon>
        <taxon>Chitinophagales</taxon>
        <taxon>Chitinophagaceae</taxon>
        <taxon>Panacibacter</taxon>
    </lineage>
</organism>
<gene>
    <name evidence="17" type="ORF">I5907_10880</name>
</gene>
<keyword evidence="4" id="KW-1003">Cell membrane</keyword>
<evidence type="ECO:0000256" key="3">
    <source>
        <dbReference type="ARBA" id="ARBA00012438"/>
    </source>
</evidence>
<dbReference type="SMART" id="SM00388">
    <property type="entry name" value="HisKA"/>
    <property type="match status" value="1"/>
</dbReference>
<dbReference type="InterPro" id="IPR050398">
    <property type="entry name" value="HssS/ArlS-like"/>
</dbReference>
<name>A0A931E472_9BACT</name>
<keyword evidence="18" id="KW-1185">Reference proteome</keyword>
<dbReference type="GO" id="GO:0005524">
    <property type="term" value="F:ATP binding"/>
    <property type="evidence" value="ECO:0007669"/>
    <property type="project" value="UniProtKB-KW"/>
</dbReference>
<keyword evidence="11 14" id="KW-1133">Transmembrane helix</keyword>
<evidence type="ECO:0000256" key="14">
    <source>
        <dbReference type="SAM" id="Phobius"/>
    </source>
</evidence>
<dbReference type="InterPro" id="IPR003594">
    <property type="entry name" value="HATPase_dom"/>
</dbReference>
<dbReference type="EMBL" id="JADWYR010000001">
    <property type="protein sequence ID" value="MBG9376743.1"/>
    <property type="molecule type" value="Genomic_DNA"/>
</dbReference>
<dbReference type="InterPro" id="IPR003660">
    <property type="entry name" value="HAMP_dom"/>
</dbReference>
<sequence length="460" mass="53136">MRVRLKFVITLTLIVCAILAVAFLIIYTLYAQNRKKDFDNRLWAQAYRMYRDHYNVSDNNKQLLSKLAYYLDGAPAEFRTVLIDSDYNVIESQPDDIDFTVDTLQIQAIREAHELYFMQGQSQCVGLYFDTPGRVSYAITTGYDKFGILRLKSLKLTMIYVSIGALIIMAILTYFFVMKVSKPLVALSIQMRKVSENNLKQRVQLGKGDPRHNELIAIAKNFNGMLDRLERAFTMQKNFVHHASHDLRTPLATMLSQTESALRRELTPQEARKVLESLKEDQQGMIELTNALLLLSQYENITYTADWPEIRVDEVIYDSIASMHKMFPGIDIAFEFNPDEVEETHLYIKGNEVLLRSAMVNLLKNGVKYSVDGHVDISTQITESRIVINFENRGPVMQPEEVERMFFPFFRGENAQTKKGFGLGLSIVKRIVELHKCHISYEAINNNLNRFTLTFFRRQS</sequence>
<dbReference type="GO" id="GO:0005886">
    <property type="term" value="C:plasma membrane"/>
    <property type="evidence" value="ECO:0007669"/>
    <property type="project" value="UniProtKB-SubCell"/>
</dbReference>
<reference evidence="17" key="1">
    <citation type="submission" date="2020-11" db="EMBL/GenBank/DDBJ databases">
        <title>Bacterial whole genome sequence for Panacibacter sp. DH6.</title>
        <authorList>
            <person name="Le V."/>
            <person name="Ko S."/>
            <person name="Ahn C.-Y."/>
            <person name="Oh H.-M."/>
        </authorList>
    </citation>
    <scope>NUCLEOTIDE SEQUENCE</scope>
    <source>
        <strain evidence="17">DH6</strain>
    </source>
</reference>
<evidence type="ECO:0000256" key="11">
    <source>
        <dbReference type="ARBA" id="ARBA00022989"/>
    </source>
</evidence>
<dbReference type="InterPro" id="IPR005467">
    <property type="entry name" value="His_kinase_dom"/>
</dbReference>
<dbReference type="CDD" id="cd06225">
    <property type="entry name" value="HAMP"/>
    <property type="match status" value="1"/>
</dbReference>
<dbReference type="RefSeq" id="WP_196990740.1">
    <property type="nucleotide sequence ID" value="NZ_JADWYR010000001.1"/>
</dbReference>
<dbReference type="InterPro" id="IPR036890">
    <property type="entry name" value="HATPase_C_sf"/>
</dbReference>
<dbReference type="Pfam" id="PF00672">
    <property type="entry name" value="HAMP"/>
    <property type="match status" value="1"/>
</dbReference>
<dbReference type="AlphaFoldDB" id="A0A931E472"/>
<dbReference type="PROSITE" id="PS50885">
    <property type="entry name" value="HAMP"/>
    <property type="match status" value="1"/>
</dbReference>
<evidence type="ECO:0000313" key="17">
    <source>
        <dbReference type="EMBL" id="MBG9376743.1"/>
    </source>
</evidence>
<evidence type="ECO:0000256" key="9">
    <source>
        <dbReference type="ARBA" id="ARBA00022777"/>
    </source>
</evidence>
<dbReference type="Gene3D" id="1.10.287.130">
    <property type="match status" value="1"/>
</dbReference>
<dbReference type="Pfam" id="PF02518">
    <property type="entry name" value="HATPase_c"/>
    <property type="match status" value="1"/>
</dbReference>
<feature type="transmembrane region" description="Helical" evidence="14">
    <location>
        <begin position="6"/>
        <end position="30"/>
    </location>
</feature>
<evidence type="ECO:0000256" key="5">
    <source>
        <dbReference type="ARBA" id="ARBA00022553"/>
    </source>
</evidence>
<feature type="transmembrane region" description="Helical" evidence="14">
    <location>
        <begin position="158"/>
        <end position="177"/>
    </location>
</feature>
<comment type="caution">
    <text evidence="17">The sequence shown here is derived from an EMBL/GenBank/DDBJ whole genome shotgun (WGS) entry which is preliminary data.</text>
</comment>
<evidence type="ECO:0000259" key="16">
    <source>
        <dbReference type="PROSITE" id="PS50885"/>
    </source>
</evidence>
<accession>A0A931E472</accession>
<evidence type="ECO:0000256" key="6">
    <source>
        <dbReference type="ARBA" id="ARBA00022679"/>
    </source>
</evidence>
<keyword evidence="7 14" id="KW-0812">Transmembrane</keyword>
<dbReference type="Proteomes" id="UP000628448">
    <property type="component" value="Unassembled WGS sequence"/>
</dbReference>
<feature type="domain" description="HAMP" evidence="16">
    <location>
        <begin position="178"/>
        <end position="234"/>
    </location>
</feature>
<protein>
    <recommendedName>
        <fullName evidence="3">histidine kinase</fullName>
        <ecNumber evidence="3">2.7.13.3</ecNumber>
    </recommendedName>
</protein>
<feature type="domain" description="Histidine kinase" evidence="15">
    <location>
        <begin position="242"/>
        <end position="459"/>
    </location>
</feature>
<evidence type="ECO:0000256" key="12">
    <source>
        <dbReference type="ARBA" id="ARBA00023012"/>
    </source>
</evidence>
<keyword evidence="5" id="KW-0597">Phosphoprotein</keyword>
<evidence type="ECO:0000256" key="2">
    <source>
        <dbReference type="ARBA" id="ARBA00004651"/>
    </source>
</evidence>
<keyword evidence="13 14" id="KW-0472">Membrane</keyword>
<evidence type="ECO:0000256" key="1">
    <source>
        <dbReference type="ARBA" id="ARBA00000085"/>
    </source>
</evidence>
<evidence type="ECO:0000256" key="4">
    <source>
        <dbReference type="ARBA" id="ARBA00022475"/>
    </source>
</evidence>
<dbReference type="PANTHER" id="PTHR45528:SF1">
    <property type="entry name" value="SENSOR HISTIDINE KINASE CPXA"/>
    <property type="match status" value="1"/>
</dbReference>
<evidence type="ECO:0000256" key="13">
    <source>
        <dbReference type="ARBA" id="ARBA00023136"/>
    </source>
</evidence>
<dbReference type="Pfam" id="PF00512">
    <property type="entry name" value="HisKA"/>
    <property type="match status" value="1"/>
</dbReference>
<dbReference type="PANTHER" id="PTHR45528">
    <property type="entry name" value="SENSOR HISTIDINE KINASE CPXA"/>
    <property type="match status" value="1"/>
</dbReference>
<dbReference type="PROSITE" id="PS50109">
    <property type="entry name" value="HIS_KIN"/>
    <property type="match status" value="1"/>
</dbReference>
<keyword evidence="10" id="KW-0067">ATP-binding</keyword>
<keyword evidence="9" id="KW-0418">Kinase</keyword>
<dbReference type="Gene3D" id="3.30.565.10">
    <property type="entry name" value="Histidine kinase-like ATPase, C-terminal domain"/>
    <property type="match status" value="1"/>
</dbReference>
<dbReference type="Gene3D" id="6.10.340.10">
    <property type="match status" value="1"/>
</dbReference>
<dbReference type="SUPFAM" id="SSF55874">
    <property type="entry name" value="ATPase domain of HSP90 chaperone/DNA topoisomerase II/histidine kinase"/>
    <property type="match status" value="1"/>
</dbReference>
<dbReference type="InterPro" id="IPR036097">
    <property type="entry name" value="HisK_dim/P_sf"/>
</dbReference>
<dbReference type="CDD" id="cd00082">
    <property type="entry name" value="HisKA"/>
    <property type="match status" value="1"/>
</dbReference>
<evidence type="ECO:0000256" key="10">
    <source>
        <dbReference type="ARBA" id="ARBA00022840"/>
    </source>
</evidence>
<evidence type="ECO:0000256" key="8">
    <source>
        <dbReference type="ARBA" id="ARBA00022741"/>
    </source>
</evidence>
<keyword evidence="12" id="KW-0902">Two-component regulatory system</keyword>
<dbReference type="SMART" id="SM00387">
    <property type="entry name" value="HATPase_c"/>
    <property type="match status" value="1"/>
</dbReference>
<proteinExistence type="predicted"/>
<comment type="subcellular location">
    <subcellularLocation>
        <location evidence="2">Cell membrane</location>
        <topology evidence="2">Multi-pass membrane protein</topology>
    </subcellularLocation>
</comment>
<evidence type="ECO:0000313" key="18">
    <source>
        <dbReference type="Proteomes" id="UP000628448"/>
    </source>
</evidence>
<dbReference type="SMART" id="SM00304">
    <property type="entry name" value="HAMP"/>
    <property type="match status" value="1"/>
</dbReference>
<comment type="catalytic activity">
    <reaction evidence="1">
        <text>ATP + protein L-histidine = ADP + protein N-phospho-L-histidine.</text>
        <dbReference type="EC" id="2.7.13.3"/>
    </reaction>
</comment>